<keyword evidence="4" id="KW-0433">Leucine-rich repeat</keyword>
<dbReference type="GO" id="GO:0005886">
    <property type="term" value="C:plasma membrane"/>
    <property type="evidence" value="ECO:0007669"/>
    <property type="project" value="UniProtKB-SubCell"/>
</dbReference>
<evidence type="ECO:0000256" key="5">
    <source>
        <dbReference type="ARBA" id="ARBA00022692"/>
    </source>
</evidence>
<keyword evidence="6" id="KW-0732">Signal</keyword>
<dbReference type="Pfam" id="PF13855">
    <property type="entry name" value="LRR_8"/>
    <property type="match status" value="1"/>
</dbReference>
<proteinExistence type="inferred from homology"/>
<evidence type="ECO:0000256" key="8">
    <source>
        <dbReference type="ARBA" id="ARBA00022989"/>
    </source>
</evidence>
<keyword evidence="9 12" id="KW-0472">Membrane</keyword>
<comment type="subcellular location">
    <subcellularLocation>
        <location evidence="1">Cell membrane</location>
        <topology evidence="1">Single-pass type I membrane protein</topology>
    </subcellularLocation>
</comment>
<sequence length="358" mass="39809">MDRTYVLDLSNNNFSGTIQANFSIGNRFRVIKLHGNKLEGKVPRSLINCKYLELLDLGNNELNDTFPKWLGILSNLKILNLRSNKLHGSIRASRNENLFAQLQIMDLSSNEFSGNLPANLFENFQAMKRIDENRTTPRFVGDEFDFVTITTKGLDLVFVKVLTTNIVIDLSKNGFKGQISSTIGDLIGLRTLNLSHNGLEGLIPASLKHLYVLESLDLSFNKIGGGIPQQLASLTSLAVLNLSHSHLVGCIPKGNQFDTFGNSSYQENVGLRGFPLSRGCGDDGVTEATTPVVLDQGEDEDSSMISWQAVLMGYGCGLIIGLSIIYIISTQNPLWFSRMVVELEHRIVTRMKKHKKRY</sequence>
<dbReference type="FunFam" id="3.80.10.10:FF:000041">
    <property type="entry name" value="LRR receptor-like serine/threonine-protein kinase ERECTA"/>
    <property type="match status" value="1"/>
</dbReference>
<dbReference type="OMA" id="ASADQHY"/>
<dbReference type="AlphaFoldDB" id="A0A1S4BQW5"/>
<dbReference type="OrthoDB" id="442066at2759"/>
<keyword evidence="3" id="KW-1003">Cell membrane</keyword>
<keyword evidence="8 12" id="KW-1133">Transmembrane helix</keyword>
<dbReference type="RefSeq" id="XP_016491275.1">
    <property type="nucleotide sequence ID" value="XM_016635789.1"/>
</dbReference>
<dbReference type="GO" id="GO:0006952">
    <property type="term" value="P:defense response"/>
    <property type="evidence" value="ECO:0007669"/>
    <property type="project" value="UniProtKB-ARBA"/>
</dbReference>
<accession>A0A1S4BQW5</accession>
<dbReference type="GO" id="GO:0051707">
    <property type="term" value="P:response to other organism"/>
    <property type="evidence" value="ECO:0007669"/>
    <property type="project" value="UniProtKB-ARBA"/>
</dbReference>
<evidence type="ECO:0000256" key="6">
    <source>
        <dbReference type="ARBA" id="ARBA00022729"/>
    </source>
</evidence>
<protein>
    <submittedName>
        <fullName evidence="13">Receptor-like protein 12</fullName>
    </submittedName>
</protein>
<keyword evidence="10" id="KW-0675">Receptor</keyword>
<reference evidence="13" key="1">
    <citation type="submission" date="2025-08" db="UniProtKB">
        <authorList>
            <consortium name="RefSeq"/>
        </authorList>
    </citation>
    <scope>IDENTIFICATION</scope>
</reference>
<dbReference type="InterPro" id="IPR001611">
    <property type="entry name" value="Leu-rich_rpt"/>
</dbReference>
<dbReference type="STRING" id="4097.A0A1S4BQW5"/>
<evidence type="ECO:0000256" key="9">
    <source>
        <dbReference type="ARBA" id="ARBA00023136"/>
    </source>
</evidence>
<dbReference type="SUPFAM" id="SSF52047">
    <property type="entry name" value="RNI-like"/>
    <property type="match status" value="1"/>
</dbReference>
<keyword evidence="5 12" id="KW-0812">Transmembrane</keyword>
<dbReference type="SMR" id="A0A1S4BQW5"/>
<evidence type="ECO:0000256" key="2">
    <source>
        <dbReference type="ARBA" id="ARBA00009592"/>
    </source>
</evidence>
<dbReference type="PaxDb" id="4097-A0A1S4BQW5"/>
<dbReference type="PANTHER" id="PTHR27004">
    <property type="entry name" value="RECEPTOR-LIKE PROTEIN 12 ISOFORM X1"/>
    <property type="match status" value="1"/>
</dbReference>
<dbReference type="FunFam" id="3.80.10.10:FF:000383">
    <property type="entry name" value="Leucine-rich repeat receptor protein kinase EMS1"/>
    <property type="match status" value="1"/>
</dbReference>
<keyword evidence="11" id="KW-0325">Glycoprotein</keyword>
<keyword evidence="7" id="KW-0677">Repeat</keyword>
<evidence type="ECO:0000256" key="10">
    <source>
        <dbReference type="ARBA" id="ARBA00023170"/>
    </source>
</evidence>
<dbReference type="Gene3D" id="3.80.10.10">
    <property type="entry name" value="Ribonuclease Inhibitor"/>
    <property type="match status" value="1"/>
</dbReference>
<evidence type="ECO:0000256" key="7">
    <source>
        <dbReference type="ARBA" id="ARBA00022737"/>
    </source>
</evidence>
<dbReference type="InterPro" id="IPR032675">
    <property type="entry name" value="LRR_dom_sf"/>
</dbReference>
<dbReference type="Pfam" id="PF00560">
    <property type="entry name" value="LRR_1"/>
    <property type="match status" value="3"/>
</dbReference>
<feature type="transmembrane region" description="Helical" evidence="12">
    <location>
        <begin position="305"/>
        <end position="329"/>
    </location>
</feature>
<evidence type="ECO:0000256" key="1">
    <source>
        <dbReference type="ARBA" id="ARBA00004251"/>
    </source>
</evidence>
<dbReference type="KEGG" id="nta:107810955"/>
<evidence type="ECO:0000256" key="11">
    <source>
        <dbReference type="ARBA" id="ARBA00023180"/>
    </source>
</evidence>
<evidence type="ECO:0000256" key="12">
    <source>
        <dbReference type="SAM" id="Phobius"/>
    </source>
</evidence>
<evidence type="ECO:0000313" key="13">
    <source>
        <dbReference type="RefSeq" id="XP_016491275.1"/>
    </source>
</evidence>
<comment type="similarity">
    <text evidence="2">Belongs to the RLP family.</text>
</comment>
<evidence type="ECO:0000256" key="4">
    <source>
        <dbReference type="ARBA" id="ARBA00022614"/>
    </source>
</evidence>
<gene>
    <name evidence="13" type="primary">LOC107810955</name>
</gene>
<organism evidence="13">
    <name type="scientific">Nicotiana tabacum</name>
    <name type="common">Common tobacco</name>
    <dbReference type="NCBI Taxonomy" id="4097"/>
    <lineage>
        <taxon>Eukaryota</taxon>
        <taxon>Viridiplantae</taxon>
        <taxon>Streptophyta</taxon>
        <taxon>Embryophyta</taxon>
        <taxon>Tracheophyta</taxon>
        <taxon>Spermatophyta</taxon>
        <taxon>Magnoliopsida</taxon>
        <taxon>eudicotyledons</taxon>
        <taxon>Gunneridae</taxon>
        <taxon>Pentapetalae</taxon>
        <taxon>asterids</taxon>
        <taxon>lamiids</taxon>
        <taxon>Solanales</taxon>
        <taxon>Solanaceae</taxon>
        <taxon>Nicotianoideae</taxon>
        <taxon>Nicotianeae</taxon>
        <taxon>Nicotiana</taxon>
    </lineage>
</organism>
<name>A0A1S4BQW5_TOBAC</name>
<dbReference type="InterPro" id="IPR003591">
    <property type="entry name" value="Leu-rich_rpt_typical-subtyp"/>
</dbReference>
<dbReference type="SMART" id="SM00369">
    <property type="entry name" value="LRR_TYP"/>
    <property type="match status" value="4"/>
</dbReference>
<dbReference type="PANTHER" id="PTHR27004:SF398">
    <property type="entry name" value="LEUCINE-RICH REPEAT-CONTAINING N-TERMINAL PLANT-TYPE DOMAIN-CONTAINING PROTEIN"/>
    <property type="match status" value="1"/>
</dbReference>
<evidence type="ECO:0000256" key="3">
    <source>
        <dbReference type="ARBA" id="ARBA00022475"/>
    </source>
</evidence>